<dbReference type="OrthoDB" id="46008at2157"/>
<accession>A0A097QS73</accession>
<feature type="domain" description="FAD-binding" evidence="1">
    <location>
        <begin position="2"/>
        <end position="279"/>
    </location>
</feature>
<dbReference type="Pfam" id="PF01494">
    <property type="entry name" value="FAD_binding_3"/>
    <property type="match status" value="1"/>
</dbReference>
<dbReference type="SUPFAM" id="SSF51905">
    <property type="entry name" value="FAD/NAD(P)-binding domain"/>
    <property type="match status" value="1"/>
</dbReference>
<gene>
    <name evidence="2" type="ORF">TEU_02685</name>
</gene>
<organism evidence="2 3">
    <name type="scientific">Thermococcus eurythermalis</name>
    <dbReference type="NCBI Taxonomy" id="1505907"/>
    <lineage>
        <taxon>Archaea</taxon>
        <taxon>Methanobacteriati</taxon>
        <taxon>Methanobacteriota</taxon>
        <taxon>Thermococci</taxon>
        <taxon>Thermococcales</taxon>
        <taxon>Thermococcaceae</taxon>
        <taxon>Thermococcus</taxon>
    </lineage>
</organism>
<dbReference type="InterPro" id="IPR050407">
    <property type="entry name" value="Geranylgeranyl_reductase"/>
</dbReference>
<name>A0A097QS73_9EURY</name>
<dbReference type="AlphaFoldDB" id="A0A097QS73"/>
<dbReference type="PANTHER" id="PTHR42685:SF18">
    <property type="entry name" value="DIGERANYLGERANYLGLYCEROPHOSPHOLIPID REDUCTASE"/>
    <property type="match status" value="1"/>
</dbReference>
<dbReference type="GO" id="GO:0016628">
    <property type="term" value="F:oxidoreductase activity, acting on the CH-CH group of donors, NAD or NADP as acceptor"/>
    <property type="evidence" value="ECO:0007669"/>
    <property type="project" value="InterPro"/>
</dbReference>
<protein>
    <submittedName>
        <fullName evidence="2">Bacteriochlorophyll synthase</fullName>
    </submittedName>
</protein>
<dbReference type="InterPro" id="IPR002938">
    <property type="entry name" value="FAD-bd"/>
</dbReference>
<evidence type="ECO:0000259" key="1">
    <source>
        <dbReference type="Pfam" id="PF01494"/>
    </source>
</evidence>
<sequence length="370" mass="41220">MKYDVLIIGGGPVGNYLASILARDYSVAVVEKKNSFGGKACTGIIGAENYETLSLPKKAILNELYGATFYSRIQSFSIGRKSPQAYLVDRKTLERELAKSAMKHGAEYLMSTTFKGFKGGRAVLQHLGETLEVRAEFYIGADGVNSTVAKAMGAKTKAEFLSGYEVEVLGEFEKRNVEVWVNKEITPEFFAWVAPIDEETARVGTFGSIESLNRFLRLRMLKPTKILEFKAGPVGFGWRKPWVRGNVALVGDAALQIKPTTAGGIVYGMLCARALRKALLEDKPENYWNYCSWVRNQISFGLRFRKLFLGLDQEAIEKIFEVLGSKEAREVIESQADFDDHLRTAKAILKRPRLLAKLIKVSPSLIKALL</sequence>
<dbReference type="InterPro" id="IPR036188">
    <property type="entry name" value="FAD/NAD-bd_sf"/>
</dbReference>
<dbReference type="KEGG" id="teu:TEU_02685"/>
<dbReference type="NCBIfam" id="TIGR02032">
    <property type="entry name" value="GG-red-SF"/>
    <property type="match status" value="1"/>
</dbReference>
<reference evidence="2 3" key="1">
    <citation type="journal article" date="2015" name="Int. J. Syst. Evol. Microbiol.">
        <title>Thermococcus eurythermalis sp. nov., a conditional piezophilic hyperthermophilic archaeon with a wide temperature range isolated from an oil-immersed chimney in the Guaymas Basin.</title>
        <authorList>
            <person name="Zhao W."/>
            <person name="Zeng X."/>
            <person name="Xiao X."/>
        </authorList>
    </citation>
    <scope>NUCLEOTIDE SEQUENCE [LARGE SCALE GENOMIC DNA]</scope>
    <source>
        <strain evidence="2 3">A501</strain>
    </source>
</reference>
<proteinExistence type="predicted"/>
<dbReference type="PANTHER" id="PTHR42685">
    <property type="entry name" value="GERANYLGERANYL DIPHOSPHATE REDUCTASE"/>
    <property type="match status" value="1"/>
</dbReference>
<dbReference type="STRING" id="1505907.TEU_02685"/>
<dbReference type="GeneID" id="25152339"/>
<dbReference type="Proteomes" id="UP000029980">
    <property type="component" value="Chromosome"/>
</dbReference>
<dbReference type="Gene3D" id="3.50.50.60">
    <property type="entry name" value="FAD/NAD(P)-binding domain"/>
    <property type="match status" value="1"/>
</dbReference>
<dbReference type="RefSeq" id="WP_050002316.1">
    <property type="nucleotide sequence ID" value="NZ_CP008887.1"/>
</dbReference>
<evidence type="ECO:0000313" key="3">
    <source>
        <dbReference type="Proteomes" id="UP000029980"/>
    </source>
</evidence>
<dbReference type="HOGENOM" id="CLU_024648_0_1_2"/>
<dbReference type="InterPro" id="IPR011777">
    <property type="entry name" value="Geranylgeranyl_Rdtase_fam"/>
</dbReference>
<evidence type="ECO:0000313" key="2">
    <source>
        <dbReference type="EMBL" id="AIU69335.1"/>
    </source>
</evidence>
<keyword evidence="3" id="KW-1185">Reference proteome</keyword>
<dbReference type="EMBL" id="CP008887">
    <property type="protein sequence ID" value="AIU69335.1"/>
    <property type="molecule type" value="Genomic_DNA"/>
</dbReference>
<dbReference type="PRINTS" id="PR00420">
    <property type="entry name" value="RNGMNOXGNASE"/>
</dbReference>
<dbReference type="GO" id="GO:0071949">
    <property type="term" value="F:FAD binding"/>
    <property type="evidence" value="ECO:0007669"/>
    <property type="project" value="InterPro"/>
</dbReference>